<proteinExistence type="predicted"/>
<dbReference type="Gene3D" id="6.10.250.690">
    <property type="match status" value="1"/>
</dbReference>
<dbReference type="GO" id="GO:0000156">
    <property type="term" value="F:phosphorelay response regulator activity"/>
    <property type="evidence" value="ECO:0007669"/>
    <property type="project" value="TreeGrafter"/>
</dbReference>
<evidence type="ECO:0000256" key="9">
    <source>
        <dbReference type="PROSITE-ProRule" id="PRU01091"/>
    </source>
</evidence>
<dbReference type="InterPro" id="IPR001867">
    <property type="entry name" value="OmpR/PhoB-type_DNA-bd"/>
</dbReference>
<evidence type="ECO:0000256" key="8">
    <source>
        <dbReference type="PROSITE-ProRule" id="PRU00169"/>
    </source>
</evidence>
<evidence type="ECO:0000313" key="12">
    <source>
        <dbReference type="EMBL" id="HIS92187.1"/>
    </source>
</evidence>
<dbReference type="SUPFAM" id="SSF52172">
    <property type="entry name" value="CheY-like"/>
    <property type="match status" value="1"/>
</dbReference>
<name>A0A9D1K616_9FIRM</name>
<dbReference type="EMBL" id="DVJN01000085">
    <property type="protein sequence ID" value="HIS92187.1"/>
    <property type="molecule type" value="Genomic_DNA"/>
</dbReference>
<dbReference type="InterPro" id="IPR001789">
    <property type="entry name" value="Sig_transdc_resp-reg_receiver"/>
</dbReference>
<dbReference type="SMART" id="SM00862">
    <property type="entry name" value="Trans_reg_C"/>
    <property type="match status" value="1"/>
</dbReference>
<keyword evidence="2 8" id="KW-0597">Phosphoprotein</keyword>
<evidence type="ECO:0000259" key="10">
    <source>
        <dbReference type="PROSITE" id="PS50110"/>
    </source>
</evidence>
<reference evidence="12" key="2">
    <citation type="journal article" date="2021" name="PeerJ">
        <title>Extensive microbial diversity within the chicken gut microbiome revealed by metagenomics and culture.</title>
        <authorList>
            <person name="Gilroy R."/>
            <person name="Ravi A."/>
            <person name="Getino M."/>
            <person name="Pursley I."/>
            <person name="Horton D.L."/>
            <person name="Alikhan N.F."/>
            <person name="Baker D."/>
            <person name="Gharbi K."/>
            <person name="Hall N."/>
            <person name="Watson M."/>
            <person name="Adriaenssens E.M."/>
            <person name="Foster-Nyarko E."/>
            <person name="Jarju S."/>
            <person name="Secka A."/>
            <person name="Antonio M."/>
            <person name="Oren A."/>
            <person name="Chaudhuri R.R."/>
            <person name="La Ragione R."/>
            <person name="Hildebrand F."/>
            <person name="Pallen M.J."/>
        </authorList>
    </citation>
    <scope>NUCLEOTIDE SEQUENCE</scope>
    <source>
        <strain evidence="12">13766</strain>
    </source>
</reference>
<keyword evidence="5 9" id="KW-0238">DNA-binding</keyword>
<dbReference type="CDD" id="cd00383">
    <property type="entry name" value="trans_reg_C"/>
    <property type="match status" value="1"/>
</dbReference>
<evidence type="ECO:0000259" key="11">
    <source>
        <dbReference type="PROSITE" id="PS51755"/>
    </source>
</evidence>
<dbReference type="PROSITE" id="PS51755">
    <property type="entry name" value="OMPR_PHOB"/>
    <property type="match status" value="1"/>
</dbReference>
<dbReference type="InterPro" id="IPR039420">
    <property type="entry name" value="WalR-like"/>
</dbReference>
<keyword evidence="4" id="KW-0805">Transcription regulation</keyword>
<dbReference type="Gene3D" id="3.40.50.2300">
    <property type="match status" value="1"/>
</dbReference>
<dbReference type="InterPro" id="IPR016032">
    <property type="entry name" value="Sig_transdc_resp-reg_C-effctor"/>
</dbReference>
<dbReference type="GO" id="GO:0000976">
    <property type="term" value="F:transcription cis-regulatory region binding"/>
    <property type="evidence" value="ECO:0007669"/>
    <property type="project" value="TreeGrafter"/>
</dbReference>
<dbReference type="FunFam" id="1.10.10.10:FF:000005">
    <property type="entry name" value="Two-component system response regulator"/>
    <property type="match status" value="1"/>
</dbReference>
<keyword evidence="3" id="KW-0902">Two-component regulatory system</keyword>
<feature type="domain" description="OmpR/PhoB-type" evidence="11">
    <location>
        <begin position="131"/>
        <end position="229"/>
    </location>
</feature>
<dbReference type="GO" id="GO:0005829">
    <property type="term" value="C:cytosol"/>
    <property type="evidence" value="ECO:0007669"/>
    <property type="project" value="TreeGrafter"/>
</dbReference>
<dbReference type="PROSITE" id="PS50110">
    <property type="entry name" value="RESPONSE_REGULATORY"/>
    <property type="match status" value="1"/>
</dbReference>
<dbReference type="SMART" id="SM00448">
    <property type="entry name" value="REC"/>
    <property type="match status" value="1"/>
</dbReference>
<reference evidence="12" key="1">
    <citation type="submission" date="2020-10" db="EMBL/GenBank/DDBJ databases">
        <authorList>
            <person name="Gilroy R."/>
        </authorList>
    </citation>
    <scope>NUCLEOTIDE SEQUENCE</scope>
    <source>
        <strain evidence="12">13766</strain>
    </source>
</reference>
<sequence length="233" mass="26245">MGGEKDFMKMLLVEDDVEIAAFLQMELEHEGYEIEVARDGREGLERALATEYGLILMDIMLPGLNGLEVLRRLRTRRTTPVILLTARDTVMDKVTGLDTGANDYVTKPFHIEELLARIRALTRGAQHGGDGSVLKNGDVALDRRKRLVTRAGRAIRLTKTQFDLLEYFLMNLDIVLSREQLLNAVWGYTFAGDSNVVDVYVRYVRNRLGEPADGGLIESVRGIGYVMRSQDLE</sequence>
<feature type="modified residue" description="4-aspartylphosphate" evidence="8">
    <location>
        <position position="58"/>
    </location>
</feature>
<accession>A0A9D1K616</accession>
<dbReference type="GO" id="GO:0006355">
    <property type="term" value="P:regulation of DNA-templated transcription"/>
    <property type="evidence" value="ECO:0007669"/>
    <property type="project" value="InterPro"/>
</dbReference>
<protein>
    <recommendedName>
        <fullName evidence="1">Stage 0 sporulation protein A homolog</fullName>
    </recommendedName>
</protein>
<dbReference type="PANTHER" id="PTHR48111:SF22">
    <property type="entry name" value="REGULATOR OF RPOS"/>
    <property type="match status" value="1"/>
</dbReference>
<gene>
    <name evidence="12" type="ORF">IAA84_04135</name>
</gene>
<comment type="caution">
    <text evidence="12">The sequence shown here is derived from an EMBL/GenBank/DDBJ whole genome shotgun (WGS) entry which is preliminary data.</text>
</comment>
<keyword evidence="6" id="KW-0804">Transcription</keyword>
<dbReference type="GO" id="GO:0032993">
    <property type="term" value="C:protein-DNA complex"/>
    <property type="evidence" value="ECO:0007669"/>
    <property type="project" value="TreeGrafter"/>
</dbReference>
<evidence type="ECO:0000256" key="2">
    <source>
        <dbReference type="ARBA" id="ARBA00022553"/>
    </source>
</evidence>
<dbReference type="Proteomes" id="UP000824140">
    <property type="component" value="Unassembled WGS sequence"/>
</dbReference>
<feature type="DNA-binding region" description="OmpR/PhoB-type" evidence="9">
    <location>
        <begin position="131"/>
        <end position="229"/>
    </location>
</feature>
<dbReference type="SUPFAM" id="SSF46894">
    <property type="entry name" value="C-terminal effector domain of the bipartite response regulators"/>
    <property type="match status" value="1"/>
</dbReference>
<dbReference type="Pfam" id="PF00486">
    <property type="entry name" value="Trans_reg_C"/>
    <property type="match status" value="1"/>
</dbReference>
<evidence type="ECO:0000256" key="5">
    <source>
        <dbReference type="ARBA" id="ARBA00023125"/>
    </source>
</evidence>
<evidence type="ECO:0000256" key="3">
    <source>
        <dbReference type="ARBA" id="ARBA00023012"/>
    </source>
</evidence>
<dbReference type="AlphaFoldDB" id="A0A9D1K616"/>
<evidence type="ECO:0000256" key="1">
    <source>
        <dbReference type="ARBA" id="ARBA00018672"/>
    </source>
</evidence>
<dbReference type="Pfam" id="PF00072">
    <property type="entry name" value="Response_reg"/>
    <property type="match status" value="1"/>
</dbReference>
<feature type="domain" description="Response regulatory" evidence="10">
    <location>
        <begin position="9"/>
        <end position="122"/>
    </location>
</feature>
<evidence type="ECO:0000256" key="4">
    <source>
        <dbReference type="ARBA" id="ARBA00023015"/>
    </source>
</evidence>
<dbReference type="FunFam" id="3.40.50.2300:FF:000001">
    <property type="entry name" value="DNA-binding response regulator PhoB"/>
    <property type="match status" value="1"/>
</dbReference>
<dbReference type="InterPro" id="IPR036388">
    <property type="entry name" value="WH-like_DNA-bd_sf"/>
</dbReference>
<dbReference type="Gene3D" id="1.10.10.10">
    <property type="entry name" value="Winged helix-like DNA-binding domain superfamily/Winged helix DNA-binding domain"/>
    <property type="match status" value="1"/>
</dbReference>
<evidence type="ECO:0000313" key="13">
    <source>
        <dbReference type="Proteomes" id="UP000824140"/>
    </source>
</evidence>
<dbReference type="PANTHER" id="PTHR48111">
    <property type="entry name" value="REGULATOR OF RPOS"/>
    <property type="match status" value="1"/>
</dbReference>
<comment type="function">
    <text evidence="7">May play the central regulatory role in sporulation. It may be an element of the effector pathway responsible for the activation of sporulation genes in response to nutritional stress. Spo0A may act in concert with spo0H (a sigma factor) to control the expression of some genes that are critical to the sporulation process.</text>
</comment>
<organism evidence="12 13">
    <name type="scientific">Candidatus Alectryocaccomicrobium excrementavium</name>
    <dbReference type="NCBI Taxonomy" id="2840668"/>
    <lineage>
        <taxon>Bacteria</taxon>
        <taxon>Bacillati</taxon>
        <taxon>Bacillota</taxon>
        <taxon>Clostridia</taxon>
        <taxon>Candidatus Alectryocaccomicrobium</taxon>
    </lineage>
</organism>
<dbReference type="InterPro" id="IPR011006">
    <property type="entry name" value="CheY-like_superfamily"/>
</dbReference>
<evidence type="ECO:0000256" key="6">
    <source>
        <dbReference type="ARBA" id="ARBA00023163"/>
    </source>
</evidence>
<evidence type="ECO:0000256" key="7">
    <source>
        <dbReference type="ARBA" id="ARBA00024867"/>
    </source>
</evidence>